<dbReference type="InterPro" id="IPR015422">
    <property type="entry name" value="PyrdxlP-dep_Trfase_small"/>
</dbReference>
<comment type="caution">
    <text evidence="8">The sequence shown here is derived from an EMBL/GenBank/DDBJ whole genome shotgun (WGS) entry which is preliminary data.</text>
</comment>
<keyword evidence="5 7" id="KW-0456">Lyase</keyword>
<dbReference type="InterPro" id="IPR010977">
    <property type="entry name" value="Aromatic_deC"/>
</dbReference>
<evidence type="ECO:0008006" key="10">
    <source>
        <dbReference type="Google" id="ProtNLM"/>
    </source>
</evidence>
<evidence type="ECO:0000313" key="9">
    <source>
        <dbReference type="Proteomes" id="UP000185596"/>
    </source>
</evidence>
<dbReference type="Gene3D" id="1.20.1340.10">
    <property type="entry name" value="dopa decarboxylase, N-terminal domain"/>
    <property type="match status" value="1"/>
</dbReference>
<dbReference type="EMBL" id="MSIE01000069">
    <property type="protein sequence ID" value="OLF11287.1"/>
    <property type="molecule type" value="Genomic_DNA"/>
</dbReference>
<protein>
    <recommendedName>
        <fullName evidence="10">Amino acid decarboxylase</fullName>
    </recommendedName>
</protein>
<dbReference type="InterPro" id="IPR002129">
    <property type="entry name" value="PyrdxlP-dep_de-COase"/>
</dbReference>
<gene>
    <name evidence="8" type="ORF">BU204_30660</name>
</gene>
<evidence type="ECO:0000313" key="8">
    <source>
        <dbReference type="EMBL" id="OLF11287.1"/>
    </source>
</evidence>
<dbReference type="Proteomes" id="UP000185596">
    <property type="component" value="Unassembled WGS sequence"/>
</dbReference>
<proteinExistence type="inferred from homology"/>
<dbReference type="Gene3D" id="3.40.640.10">
    <property type="entry name" value="Type I PLP-dependent aspartate aminotransferase-like (Major domain)"/>
    <property type="match status" value="1"/>
</dbReference>
<evidence type="ECO:0000256" key="3">
    <source>
        <dbReference type="ARBA" id="ARBA00022793"/>
    </source>
</evidence>
<feature type="modified residue" description="N6-(pyridoxal phosphate)lysine" evidence="6">
    <location>
        <position position="301"/>
    </location>
</feature>
<dbReference type="PRINTS" id="PR00800">
    <property type="entry name" value="YHDCRBOXLASE"/>
</dbReference>
<evidence type="ECO:0000256" key="4">
    <source>
        <dbReference type="ARBA" id="ARBA00022898"/>
    </source>
</evidence>
<dbReference type="STRING" id="1912961.BU204_30660"/>
<dbReference type="GO" id="GO:0006520">
    <property type="term" value="P:amino acid metabolic process"/>
    <property type="evidence" value="ECO:0007669"/>
    <property type="project" value="InterPro"/>
</dbReference>
<dbReference type="Gene3D" id="3.90.1150.10">
    <property type="entry name" value="Aspartate Aminotransferase, domain 1"/>
    <property type="match status" value="1"/>
</dbReference>
<keyword evidence="4 6" id="KW-0663">Pyridoxal phosphate</keyword>
<dbReference type="SUPFAM" id="SSF53383">
    <property type="entry name" value="PLP-dependent transferases"/>
    <property type="match status" value="1"/>
</dbReference>
<dbReference type="RefSeq" id="WP_075129275.1">
    <property type="nucleotide sequence ID" value="NZ_MSIE01000069.1"/>
</dbReference>
<dbReference type="OrthoDB" id="3335676at2"/>
<dbReference type="Pfam" id="PF00282">
    <property type="entry name" value="Pyridoxal_deC"/>
    <property type="match status" value="1"/>
</dbReference>
<evidence type="ECO:0000256" key="7">
    <source>
        <dbReference type="RuleBase" id="RU000382"/>
    </source>
</evidence>
<organism evidence="8 9">
    <name type="scientific">Actinophytocola xanthii</name>
    <dbReference type="NCBI Taxonomy" id="1912961"/>
    <lineage>
        <taxon>Bacteria</taxon>
        <taxon>Bacillati</taxon>
        <taxon>Actinomycetota</taxon>
        <taxon>Actinomycetes</taxon>
        <taxon>Pseudonocardiales</taxon>
        <taxon>Pseudonocardiaceae</taxon>
    </lineage>
</organism>
<dbReference type="GO" id="GO:0004058">
    <property type="term" value="F:aromatic-L-amino-acid decarboxylase activity"/>
    <property type="evidence" value="ECO:0007669"/>
    <property type="project" value="UniProtKB-ARBA"/>
</dbReference>
<evidence type="ECO:0000256" key="5">
    <source>
        <dbReference type="ARBA" id="ARBA00023239"/>
    </source>
</evidence>
<keyword evidence="3" id="KW-0210">Decarboxylase</keyword>
<comment type="cofactor">
    <cofactor evidence="1 6 7">
        <name>pyridoxal 5'-phosphate</name>
        <dbReference type="ChEBI" id="CHEBI:597326"/>
    </cofactor>
</comment>
<dbReference type="AlphaFoldDB" id="A0A1Q8CA86"/>
<dbReference type="GO" id="GO:0019752">
    <property type="term" value="P:carboxylic acid metabolic process"/>
    <property type="evidence" value="ECO:0007669"/>
    <property type="project" value="InterPro"/>
</dbReference>
<accession>A0A1Q8CA86</accession>
<comment type="similarity">
    <text evidence="2 7">Belongs to the group II decarboxylase family.</text>
</comment>
<dbReference type="InterPro" id="IPR015424">
    <property type="entry name" value="PyrdxlP-dep_Trfase"/>
</dbReference>
<dbReference type="InterPro" id="IPR015421">
    <property type="entry name" value="PyrdxlP-dep_Trfase_major"/>
</dbReference>
<dbReference type="PANTHER" id="PTHR11999">
    <property type="entry name" value="GROUP II PYRIDOXAL-5-PHOSPHATE DECARBOXYLASE"/>
    <property type="match status" value="1"/>
</dbReference>
<keyword evidence="9" id="KW-1185">Reference proteome</keyword>
<evidence type="ECO:0000256" key="2">
    <source>
        <dbReference type="ARBA" id="ARBA00009533"/>
    </source>
</evidence>
<dbReference type="PANTHER" id="PTHR11999:SF70">
    <property type="entry name" value="MIP05841P"/>
    <property type="match status" value="1"/>
</dbReference>
<evidence type="ECO:0000256" key="6">
    <source>
        <dbReference type="PIRSR" id="PIRSR602129-50"/>
    </source>
</evidence>
<reference evidence="8 9" key="1">
    <citation type="submission" date="2016-12" db="EMBL/GenBank/DDBJ databases">
        <title>The draft genome sequence of Actinophytocola sp. 11-183.</title>
        <authorList>
            <person name="Wang W."/>
            <person name="Yuan L."/>
        </authorList>
    </citation>
    <scope>NUCLEOTIDE SEQUENCE [LARGE SCALE GENOMIC DNA]</scope>
    <source>
        <strain evidence="8 9">11-183</strain>
    </source>
</reference>
<sequence length="489" mass="52909">MSERVGDWAPAEFERHGRELLAMVREHFESVREVPVTVPRTSAELMDALRAPLPEAGEDFARVLADTRDRVLPHVVHWNHPSFHAYFANSASFPGVLAETLTAAMNVNAMLWKSGPAASALERVVLDWVAELVGYPAGADSVLVNGASLATLYALAAARDAALGDDVRVNGVPAGATLRVYTSEQAHSSVDKAAITLGIGQANVVRLPVDEHYRLRPEVLEEAIRRDLAAGAVPVAVVATVGTTSVGAADPVAPVAEVCARHGVWLHVDAAFGGFWRLAPSLTDAVEDLSPADSLVVNPHKCLYVPMEATVLHCRRRGALARTFRLVPEYLTSHQDADTVDFMDLSPQLGRSFRALKLWWVIRSFGRAGLARRLENSVGQARWLRASVERHPDWHCPVTSLYPLVCLRFEPAALRGRRAEVDALNAAVVEEVNASGSAFVSHAVVEEGYVIRVSIGNIHTTHEDVERLWELLTAVAARLSPAPAASPAA</sequence>
<dbReference type="GO" id="GO:0030170">
    <property type="term" value="F:pyridoxal phosphate binding"/>
    <property type="evidence" value="ECO:0007669"/>
    <property type="project" value="InterPro"/>
</dbReference>
<name>A0A1Q8CA86_9PSEU</name>
<evidence type="ECO:0000256" key="1">
    <source>
        <dbReference type="ARBA" id="ARBA00001933"/>
    </source>
</evidence>